<dbReference type="PANTHER" id="PTHR13696:SF52">
    <property type="entry name" value="PARA FAMILY PROTEIN CT_582"/>
    <property type="match status" value="1"/>
</dbReference>
<gene>
    <name evidence="2" type="ORF">AAF463_24540</name>
</gene>
<dbReference type="Gene3D" id="3.40.50.300">
    <property type="entry name" value="P-loop containing nucleotide triphosphate hydrolases"/>
    <property type="match status" value="1"/>
</dbReference>
<dbReference type="EMBL" id="CP158294">
    <property type="protein sequence ID" value="XBV47495.1"/>
    <property type="molecule type" value="Genomic_DNA"/>
</dbReference>
<proteinExistence type="predicted"/>
<reference evidence="2" key="1">
    <citation type="submission" date="2024-06" db="EMBL/GenBank/DDBJ databases">
        <title>Multiomics insights into the TNT degradation mechanism by Pantoea sp. BJ2 isolated from an ammunition destruction site.</title>
        <authorList>
            <person name="Luo J."/>
        </authorList>
    </citation>
    <scope>NUCLEOTIDE SEQUENCE</scope>
    <source>
        <strain evidence="2">BJ2</strain>
        <plasmid evidence="2">plasmindB</plasmid>
    </source>
</reference>
<protein>
    <submittedName>
        <fullName evidence="2">ParA family protein</fullName>
    </submittedName>
</protein>
<dbReference type="SUPFAM" id="SSF52540">
    <property type="entry name" value="P-loop containing nucleoside triphosphate hydrolases"/>
    <property type="match status" value="1"/>
</dbReference>
<geneLocation type="plasmid" evidence="2">
    <name>plasmindB</name>
</geneLocation>
<evidence type="ECO:0000313" key="2">
    <source>
        <dbReference type="EMBL" id="XBV47495.1"/>
    </source>
</evidence>
<dbReference type="PANTHER" id="PTHR13696">
    <property type="entry name" value="P-LOOP CONTAINING NUCLEOSIDE TRIPHOSPHATE HYDROLASE"/>
    <property type="match status" value="1"/>
</dbReference>
<keyword evidence="2" id="KW-0614">Plasmid</keyword>
<evidence type="ECO:0000259" key="1">
    <source>
        <dbReference type="Pfam" id="PF13614"/>
    </source>
</evidence>
<feature type="domain" description="AAA" evidence="1">
    <location>
        <begin position="8"/>
        <end position="190"/>
    </location>
</feature>
<accession>A0AAU7U3C2</accession>
<dbReference type="InterPro" id="IPR050678">
    <property type="entry name" value="DNA_Partitioning_ATPase"/>
</dbReference>
<sequence length="291" mass="32672">MQNGKAGKVIIIGNQKGGVVKTQSTNEISYNLQLLGYQTLMIDFDSTSGLTERIFPGEIPSSIDVDPMGNKFSPGPAHAYQLFFPDTEVRPEALPDGRHIFGSTNELGEVNYRPQDCVFDFKERINSLRGQYDFILIDSAPDYNNLLIASHIVGDYLLIPTLLEKGSRIGVGKQLNYMQRIRKNYNPDLQFLGTYITQASVQSYTQPLLEGYLTAVETENLKRLYEILEEKNYGEDKVLGLISWVKNLAKEAIELSMTIREYSPTSKPAIQYQALTNLLLELIGGKHHGSK</sequence>
<dbReference type="Pfam" id="PF13614">
    <property type="entry name" value="AAA_31"/>
    <property type="match status" value="1"/>
</dbReference>
<dbReference type="RefSeq" id="WP_350262528.1">
    <property type="nucleotide sequence ID" value="NZ_CP158294.1"/>
</dbReference>
<name>A0AAU7U3C2_9GAMM</name>
<dbReference type="InterPro" id="IPR027417">
    <property type="entry name" value="P-loop_NTPase"/>
</dbReference>
<dbReference type="InterPro" id="IPR025669">
    <property type="entry name" value="AAA_dom"/>
</dbReference>
<organism evidence="2">
    <name type="scientific">Pantoea sp. BJ2</name>
    <dbReference type="NCBI Taxonomy" id="3141322"/>
    <lineage>
        <taxon>Bacteria</taxon>
        <taxon>Pseudomonadati</taxon>
        <taxon>Pseudomonadota</taxon>
        <taxon>Gammaproteobacteria</taxon>
        <taxon>Enterobacterales</taxon>
        <taxon>Erwiniaceae</taxon>
        <taxon>Pantoea</taxon>
    </lineage>
</organism>
<dbReference type="CDD" id="cd02042">
    <property type="entry name" value="ParAB_family"/>
    <property type="match status" value="1"/>
</dbReference>
<dbReference type="AlphaFoldDB" id="A0AAU7U3C2"/>